<dbReference type="Proteomes" id="UP000186922">
    <property type="component" value="Unassembled WGS sequence"/>
</dbReference>
<comment type="caution">
    <text evidence="1">The sequence shown here is derived from an EMBL/GenBank/DDBJ whole genome shotgun (WGS) entry which is preliminary data.</text>
</comment>
<evidence type="ECO:0000313" key="1">
    <source>
        <dbReference type="EMBL" id="GAU88534.1"/>
    </source>
</evidence>
<keyword evidence="2" id="KW-1185">Reference proteome</keyword>
<proteinExistence type="predicted"/>
<dbReference type="AlphaFoldDB" id="A0A1D1UFI3"/>
<reference evidence="1 2" key="1">
    <citation type="journal article" date="2016" name="Nat. Commun.">
        <title>Extremotolerant tardigrade genome and improved radiotolerance of human cultured cells by tardigrade-unique protein.</title>
        <authorList>
            <person name="Hashimoto T."/>
            <person name="Horikawa D.D."/>
            <person name="Saito Y."/>
            <person name="Kuwahara H."/>
            <person name="Kozuka-Hata H."/>
            <person name="Shin-I T."/>
            <person name="Minakuchi Y."/>
            <person name="Ohishi K."/>
            <person name="Motoyama A."/>
            <person name="Aizu T."/>
            <person name="Enomoto A."/>
            <person name="Kondo K."/>
            <person name="Tanaka S."/>
            <person name="Hara Y."/>
            <person name="Koshikawa S."/>
            <person name="Sagara H."/>
            <person name="Miura T."/>
            <person name="Yokobori S."/>
            <person name="Miyagawa K."/>
            <person name="Suzuki Y."/>
            <person name="Kubo T."/>
            <person name="Oyama M."/>
            <person name="Kohara Y."/>
            <person name="Fujiyama A."/>
            <person name="Arakawa K."/>
            <person name="Katayama T."/>
            <person name="Toyoda A."/>
            <person name="Kunieda T."/>
        </authorList>
    </citation>
    <scope>NUCLEOTIDE SEQUENCE [LARGE SCALE GENOMIC DNA]</scope>
    <source>
        <strain evidence="1 2">YOKOZUNA-1</strain>
    </source>
</reference>
<name>A0A1D1UFI3_RAMVA</name>
<protein>
    <submittedName>
        <fullName evidence="1">Uncharacterized protein</fullName>
    </submittedName>
</protein>
<dbReference type="EMBL" id="BDGG01000001">
    <property type="protein sequence ID" value="GAU88534.1"/>
    <property type="molecule type" value="Genomic_DNA"/>
</dbReference>
<gene>
    <name evidence="1" type="primary">RvY_01217-1</name>
    <name evidence="1" type="synonym">RvY_01217.1</name>
    <name evidence="1" type="ORF">RvY_01217</name>
</gene>
<accession>A0A1D1UFI3</accession>
<evidence type="ECO:0000313" key="2">
    <source>
        <dbReference type="Proteomes" id="UP000186922"/>
    </source>
</evidence>
<sequence>MDRIGERWKPRKDSKAIDRLTLASSAPPLHSLYTPRVLDIIVYAGCTRLPCTGPDITQGPLLYGTALTAPPSIIMPFIWKDSSHRSGMN</sequence>
<organism evidence="1 2">
    <name type="scientific">Ramazzottius varieornatus</name>
    <name type="common">Water bear</name>
    <name type="synonym">Tardigrade</name>
    <dbReference type="NCBI Taxonomy" id="947166"/>
    <lineage>
        <taxon>Eukaryota</taxon>
        <taxon>Metazoa</taxon>
        <taxon>Ecdysozoa</taxon>
        <taxon>Tardigrada</taxon>
        <taxon>Eutardigrada</taxon>
        <taxon>Parachela</taxon>
        <taxon>Hypsibioidea</taxon>
        <taxon>Ramazzottiidae</taxon>
        <taxon>Ramazzottius</taxon>
    </lineage>
</organism>